<keyword evidence="6" id="KW-0511">Multifunctional enzyme</keyword>
<dbReference type="SMART" id="SM00825">
    <property type="entry name" value="PKS_KS"/>
    <property type="match status" value="1"/>
</dbReference>
<dbReference type="SMART" id="SM00827">
    <property type="entry name" value="PKS_AT"/>
    <property type="match status" value="1"/>
</dbReference>
<dbReference type="InterPro" id="IPR013154">
    <property type="entry name" value="ADH-like_N"/>
</dbReference>
<dbReference type="InterPro" id="IPR032821">
    <property type="entry name" value="PKS_assoc"/>
</dbReference>
<dbReference type="SMART" id="SM00822">
    <property type="entry name" value="PKS_KR"/>
    <property type="match status" value="1"/>
</dbReference>
<dbReference type="Pfam" id="PF21089">
    <property type="entry name" value="PKS_DH_N"/>
    <property type="match status" value="1"/>
</dbReference>
<dbReference type="InterPro" id="IPR002364">
    <property type="entry name" value="Quin_OxRdtase/zeta-crystal_CS"/>
</dbReference>
<dbReference type="SMART" id="SM00829">
    <property type="entry name" value="PKS_ER"/>
    <property type="match status" value="1"/>
</dbReference>
<dbReference type="InterPro" id="IPR014031">
    <property type="entry name" value="Ketoacyl_synth_C"/>
</dbReference>
<dbReference type="InterPro" id="IPR050091">
    <property type="entry name" value="PKS_NRPS_Biosynth_Enz"/>
</dbReference>
<dbReference type="InterPro" id="IPR049552">
    <property type="entry name" value="PKS_DH_N"/>
</dbReference>
<feature type="active site" description="Proton donor; for dehydratase activity" evidence="8">
    <location>
        <position position="1163"/>
    </location>
</feature>
<dbReference type="InterPro" id="IPR018201">
    <property type="entry name" value="Ketoacyl_synth_AS"/>
</dbReference>
<dbReference type="Pfam" id="PF16197">
    <property type="entry name" value="KAsynt_C_assoc"/>
    <property type="match status" value="1"/>
</dbReference>
<dbReference type="Pfam" id="PF23297">
    <property type="entry name" value="ACP_SdgA_C"/>
    <property type="match status" value="1"/>
</dbReference>
<dbReference type="InterPro" id="IPR029063">
    <property type="entry name" value="SAM-dependent_MTases_sf"/>
</dbReference>
<keyword evidence="13" id="KW-1185">Reference proteome</keyword>
<keyword evidence="5" id="KW-0560">Oxidoreductase</keyword>
<dbReference type="InterPro" id="IPR020841">
    <property type="entry name" value="PKS_Beta-ketoAc_synthase_dom"/>
</dbReference>
<dbReference type="SUPFAM" id="SSF47336">
    <property type="entry name" value="ACP-like"/>
    <property type="match status" value="1"/>
</dbReference>
<dbReference type="PROSITE" id="PS01162">
    <property type="entry name" value="QOR_ZETA_CRYSTAL"/>
    <property type="match status" value="1"/>
</dbReference>
<dbReference type="Pfam" id="PF23114">
    <property type="entry name" value="NAD-bd_HRPKS_sdrA"/>
    <property type="match status" value="1"/>
</dbReference>
<dbReference type="CDD" id="cd02440">
    <property type="entry name" value="AdoMet_MTases"/>
    <property type="match status" value="1"/>
</dbReference>
<dbReference type="GO" id="GO:0008270">
    <property type="term" value="F:zinc ion binding"/>
    <property type="evidence" value="ECO:0007669"/>
    <property type="project" value="InterPro"/>
</dbReference>
<dbReference type="GO" id="GO:1901336">
    <property type="term" value="P:lactone biosynthetic process"/>
    <property type="evidence" value="ECO:0007669"/>
    <property type="project" value="UniProtKB-ARBA"/>
</dbReference>
<dbReference type="InterPro" id="IPR013968">
    <property type="entry name" value="PKS_KR"/>
</dbReference>
<evidence type="ECO:0000256" key="3">
    <source>
        <dbReference type="ARBA" id="ARBA00022679"/>
    </source>
</evidence>
<dbReference type="InterPro" id="IPR014043">
    <property type="entry name" value="Acyl_transferase_dom"/>
</dbReference>
<dbReference type="InterPro" id="IPR020807">
    <property type="entry name" value="PKS_DH"/>
</dbReference>
<dbReference type="Pfam" id="PF08240">
    <property type="entry name" value="ADH_N"/>
    <property type="match status" value="1"/>
</dbReference>
<dbReference type="CDD" id="cd00833">
    <property type="entry name" value="PKS"/>
    <property type="match status" value="1"/>
</dbReference>
<evidence type="ECO:0000256" key="2">
    <source>
        <dbReference type="ARBA" id="ARBA00022553"/>
    </source>
</evidence>
<feature type="active site" description="Proton acceptor; for dehydratase activity" evidence="8">
    <location>
        <position position="983"/>
    </location>
</feature>
<feature type="region of interest" description="C-terminal hotdog fold" evidence="8">
    <location>
        <begin position="1097"/>
        <end position="1249"/>
    </location>
</feature>
<evidence type="ECO:0000259" key="10">
    <source>
        <dbReference type="PROSITE" id="PS52004"/>
    </source>
</evidence>
<keyword evidence="1" id="KW-0596">Phosphopantetheine</keyword>
<dbReference type="SUPFAM" id="SSF53901">
    <property type="entry name" value="Thiolase-like"/>
    <property type="match status" value="1"/>
</dbReference>
<dbReference type="InterPro" id="IPR011032">
    <property type="entry name" value="GroES-like_sf"/>
</dbReference>
<reference evidence="12 13" key="1">
    <citation type="submission" date="2018-02" db="EMBL/GenBank/DDBJ databases">
        <title>The genomes of Aspergillus section Nigri reveals drivers in fungal speciation.</title>
        <authorList>
            <consortium name="DOE Joint Genome Institute"/>
            <person name="Vesth T.C."/>
            <person name="Nybo J."/>
            <person name="Theobald S."/>
            <person name="Brandl J."/>
            <person name="Frisvad J.C."/>
            <person name="Nielsen K.F."/>
            <person name="Lyhne E.K."/>
            <person name="Kogle M.E."/>
            <person name="Kuo A."/>
            <person name="Riley R."/>
            <person name="Clum A."/>
            <person name="Nolan M."/>
            <person name="Lipzen A."/>
            <person name="Salamov A."/>
            <person name="Henrissat B."/>
            <person name="Wiebenga A."/>
            <person name="De vries R.P."/>
            <person name="Grigoriev I.V."/>
            <person name="Mortensen U.H."/>
            <person name="Andersen M.R."/>
            <person name="Baker S.E."/>
        </authorList>
    </citation>
    <scope>NUCLEOTIDE SEQUENCE [LARGE SCALE GENOMIC DNA]</scope>
    <source>
        <strain evidence="12 13">CBS 114.80</strain>
    </source>
</reference>
<dbReference type="CDD" id="cd05195">
    <property type="entry name" value="enoyl_red"/>
    <property type="match status" value="1"/>
</dbReference>
<dbReference type="PANTHER" id="PTHR43775">
    <property type="entry name" value="FATTY ACID SYNTHASE"/>
    <property type="match status" value="1"/>
</dbReference>
<dbReference type="InterPro" id="IPR049900">
    <property type="entry name" value="PKS_mFAS_DH"/>
</dbReference>
<evidence type="ECO:0000256" key="1">
    <source>
        <dbReference type="ARBA" id="ARBA00022450"/>
    </source>
</evidence>
<dbReference type="Pfam" id="PF08242">
    <property type="entry name" value="Methyltransf_12"/>
    <property type="match status" value="1"/>
</dbReference>
<dbReference type="InterPro" id="IPR057326">
    <property type="entry name" value="KR_dom"/>
</dbReference>
<name>A0A2V5I9J7_9EURO</name>
<dbReference type="InterPro" id="IPR042104">
    <property type="entry name" value="PKS_dehydratase_sf"/>
</dbReference>
<dbReference type="Gene3D" id="3.40.50.720">
    <property type="entry name" value="NAD(P)-binding Rossmann-like Domain"/>
    <property type="match status" value="1"/>
</dbReference>
<organism evidence="12 13">
    <name type="scientific">Aspergillus indologenus CBS 114.80</name>
    <dbReference type="NCBI Taxonomy" id="1450541"/>
    <lineage>
        <taxon>Eukaryota</taxon>
        <taxon>Fungi</taxon>
        <taxon>Dikarya</taxon>
        <taxon>Ascomycota</taxon>
        <taxon>Pezizomycotina</taxon>
        <taxon>Eurotiomycetes</taxon>
        <taxon>Eurotiomycetidae</taxon>
        <taxon>Eurotiales</taxon>
        <taxon>Aspergillaceae</taxon>
        <taxon>Aspergillus</taxon>
        <taxon>Aspergillus subgen. Circumdati</taxon>
    </lineage>
</organism>
<dbReference type="SMART" id="SM00823">
    <property type="entry name" value="PKS_PP"/>
    <property type="match status" value="1"/>
</dbReference>
<dbReference type="Pfam" id="PF13602">
    <property type="entry name" value="ADH_zinc_N_2"/>
    <property type="match status" value="1"/>
</dbReference>
<sequence>MTTDSAQSNGVPQDGGSMSFEKRAQESIAVIGMSFRLPQGLESDAPLWAALSAGKSAWSAFPADRLSFEGVYDADEERLNSFPLKGAHFIEGDIGTFDAPFFNIAPGEAAEIDPQSRILLETTYHALENAGVRMEAIAGSKTSVHTGSFGDDYKALMMKDPQFGGQYATSSVSSNMLANRISWFFNLHGESMNMDTACSSTLVAFHTACQGLGRGDADIAIVAGGNLFLSPDMAMSLNNQNFLSPDGRCWSFGEKANGYGRGEGFGALILKRLPDARRDRDFIRAIVRATGTNQDGRTPGIVQPSRTAQAQLIKDTYQKAGLDLKDTRYVEAHGTGTPVGDPIEAGAIADAFSAVLTPEDPLYIGSVKSNIGHLEGTSGVAGLVKGVLMLERGMIPPIAGLDAVNHSISAEHPHLQFPKELCPWPIGAPRRLSINSFGFGGTNAHVIMDSAESDLGSEVEHPASRGPRLLVLSAQDREGLERLKVSYNDHHANLEQTCDDHYLSRLAYTLSERRSAFLWRSYAICNGPDELQTGLALSAPIKALSAPRLAVCFTGQGAQWPAMGRELLIYDCYRATLSDAAAHLAQMGCEWDLLEELSRDEDHPRINEPEISQTLCTAVQLGLVDLCESIGIQAASVVGHSSGEIAAAYAIGGLDKRSAMSVAYHRGVLAFRLKNTQTCRGGMLSAGTSAGDIEPYLQTTAKRFGSQHITVGCINSPSNVTVTGDVEQIDYLCALLDADGVFARKLNISVAYHSRHMEVIADDYAASIPKLTGRPARLSSVMVSSFTGHIVTESQLRTARYWVKNMVSPVRFVEALTEAAAVQTTQSRDSVHESSRLQFDDVLELGPHAALRRPVKDSLLAAVDTGGITAGYKSALERGTDATTTFLNAVGYLHSRGHDVNIYALNKLNSPHTSAPPPLTNLPKYPFNHTRSYWRESRVSRGHRFCQAPRHDFLGMRVPDWNPLEAKWRRRIKLSEDPWLEDHVIGGTNLLPGAAALSMAVEGIKSLFISAVTLTQDPDGTEVEFYLHSTSQAADRDSGWTDFCLYSIDSDVWVEACRGSILVSYANHYGHVDNGLEARRERESFVAELSKIRKACNRHVDMERMYRSLAAGGIRLGPAHQAIQRCAYNDRLECWGEINPHSWTVKRRRYHQTNFTVHPTCLDGLFQMGVIPLTEGGRKVSPSVFAGARRVWISEKVRDHNLLTAWNRSNFYGLGNTSSTVVALGGPEQEVLISMEGLQGRLLKEETISHDVSRRLCWNFDYRPDVELLTPQELYQQVTTSFPLQPPPADLDHDIKLMLYMSIFRTLEGLTPADIGVMSPHHQRYLAWMRREKRKLDTDSIQSGIDVRGNLGNSDLYHGLLQRLEKQNCRGKFFAVLARNLYGILKREVDALELMFQTPLVKEYYRELYKATNGLSKAMAYLDLYAHKHPRSKILEIGAGTGGMTTYVLDTLTQNGSKIAGAGNPRFAHYTYTDISAGFFSDAASLFEEFPDKVTFRVLDIEKDPVLQGFEAEAYDLIIADNVFHATQDLDVTLKHARRLLKPGGKLALFELTEPEVIRTNFAFGLLPGWWRFTDSYRDFSAGVSADTWHQLLIKAGFTGVELNLTDFEDVAYQEHSALISSAQTLDAFLRGLPRVAVVYDADNIVQGIVATTLCAKIAELGAPKALSMSLEEAAQSATEGPWFFVSVLEVGHSVLAQMSESQFTHIKNILQFAEGVLWVGQGGGVRPQLPAHGLIQGALRGLRMEERSSKFITLALENTTLDPEIIGRWIMQVFEQVVHRSVDECEQEYTERAGQLCIDRFIECDYIQEKMPELMQQVHEGHSKFGDHPALRLSIATPGLLDTVEYIEDTQVAVDLSPDEIEILVEASGVNFRDCLIALGRIPGDQLGFECAGTVCRQGTEVTSLVAGDRVCVSTIGTYQTRTRCKARDVIRIPDEMSFAEAAAVPVVFTTALHALVHVAHLQAGESILIHSAAGGTGQAAIQIARLLGAEIYATVGSQDKKALLLELYQIPEDHIFDSRNASFAKGVQRMTASRGVDVILNSLSGDMLVESWQCIAALGRFLELEKKDILPNASLPMAPFARNASFHAIDLNEARKSSPAVLRGLLGEVESLLAKAELRPPQPVHIYGVGEVEKALRYLQSGQNTGKTVIQMRREDLVKTKLQVQRSWTFDANATYVIAAGLGGIGRTTARWMVGRGARNLLLLSQSGLPNEETQQVLEDMRAKGARVEVRRCDVGEYSQVEETVKEVQRTMPPIKGCIQSAMVLRSKVFSNKTYRDWKEATACKVAGSWNLHRLLQRGMDFFILYSSISGALGGTAAVNYSAACAYQDALAHYRNAIGERATALNLGMMLDDGALRDRDNVRMAPIGTGYLLGITQQEMFALLESHCDPAVTSSIPITPLRSQVVVGIDIPRNLIAQGIEVPSIMHRPLFGGTWNIADANAVSTNDDRPAEIVDRLIECKSLDQAAAVIADCLMQRLSTALGVPLQNLDVGRSLNVYGVDSLVAVELRNWFKLKLDADVAVFEILGNLTFREIGRLVAGKSSMVATMLANGAA</sequence>
<dbReference type="GO" id="GO:0004312">
    <property type="term" value="F:fatty acid synthase activity"/>
    <property type="evidence" value="ECO:0007669"/>
    <property type="project" value="TreeGrafter"/>
</dbReference>
<dbReference type="Pfam" id="PF08659">
    <property type="entry name" value="KR"/>
    <property type="match status" value="1"/>
</dbReference>
<dbReference type="InterPro" id="IPR001227">
    <property type="entry name" value="Ac_transferase_dom_sf"/>
</dbReference>
<dbReference type="Pfam" id="PF02801">
    <property type="entry name" value="Ketoacyl-synt_C"/>
    <property type="match status" value="1"/>
</dbReference>
<dbReference type="Pfam" id="PF00109">
    <property type="entry name" value="ketoacyl-synt"/>
    <property type="match status" value="1"/>
</dbReference>
<proteinExistence type="predicted"/>
<dbReference type="SUPFAM" id="SSF50129">
    <property type="entry name" value="GroES-like"/>
    <property type="match status" value="1"/>
</dbReference>
<dbReference type="SUPFAM" id="SSF55048">
    <property type="entry name" value="Probable ACP-binding domain of malonyl-CoA ACP transacylase"/>
    <property type="match status" value="1"/>
</dbReference>
<dbReference type="SUPFAM" id="SSF51735">
    <property type="entry name" value="NAD(P)-binding Rossmann-fold domains"/>
    <property type="match status" value="2"/>
</dbReference>
<evidence type="ECO:0000256" key="8">
    <source>
        <dbReference type="PROSITE-ProRule" id="PRU01363"/>
    </source>
</evidence>
<dbReference type="SMART" id="SM00826">
    <property type="entry name" value="PKS_DH"/>
    <property type="match status" value="1"/>
</dbReference>
<dbReference type="FunFam" id="3.40.50.720:FF:000209">
    <property type="entry name" value="Polyketide synthase Pks12"/>
    <property type="match status" value="1"/>
</dbReference>
<dbReference type="InterPro" id="IPR020843">
    <property type="entry name" value="ER"/>
</dbReference>
<dbReference type="Pfam" id="PF14765">
    <property type="entry name" value="PS-DH"/>
    <property type="match status" value="1"/>
</dbReference>
<keyword evidence="3" id="KW-0808">Transferase</keyword>
<dbReference type="GO" id="GO:0004315">
    <property type="term" value="F:3-oxoacyl-[acyl-carrier-protein] synthase activity"/>
    <property type="evidence" value="ECO:0007669"/>
    <property type="project" value="InterPro"/>
</dbReference>
<dbReference type="Gene3D" id="3.40.47.10">
    <property type="match status" value="1"/>
</dbReference>
<dbReference type="Proteomes" id="UP000248817">
    <property type="component" value="Unassembled WGS sequence"/>
</dbReference>
<dbReference type="GO" id="GO:0031177">
    <property type="term" value="F:phosphopantetheine binding"/>
    <property type="evidence" value="ECO:0007669"/>
    <property type="project" value="InterPro"/>
</dbReference>
<dbReference type="EMBL" id="KZ825484">
    <property type="protein sequence ID" value="PYI33458.1"/>
    <property type="molecule type" value="Genomic_DNA"/>
</dbReference>
<feature type="domain" description="Ketosynthase family 3 (KS3)" evidence="10">
    <location>
        <begin position="25"/>
        <end position="450"/>
    </location>
</feature>
<evidence type="ECO:0000256" key="5">
    <source>
        <dbReference type="ARBA" id="ARBA00023002"/>
    </source>
</evidence>
<dbReference type="InterPro" id="IPR016039">
    <property type="entry name" value="Thiolase-like"/>
</dbReference>
<dbReference type="PANTHER" id="PTHR43775:SF29">
    <property type="entry name" value="ASPERFURANONE POLYKETIDE SYNTHASE AFOG-RELATED"/>
    <property type="match status" value="1"/>
</dbReference>
<dbReference type="InterPro" id="IPR016035">
    <property type="entry name" value="Acyl_Trfase/lysoPLipase"/>
</dbReference>
<dbReference type="InterPro" id="IPR036736">
    <property type="entry name" value="ACP-like_sf"/>
</dbReference>
<accession>A0A2V5I9J7</accession>
<feature type="domain" description="PKS/mFAS DH" evidence="11">
    <location>
        <begin position="951"/>
        <end position="1249"/>
    </location>
</feature>
<evidence type="ECO:0000259" key="9">
    <source>
        <dbReference type="PROSITE" id="PS50075"/>
    </source>
</evidence>
<dbReference type="SUPFAM" id="SSF53335">
    <property type="entry name" value="S-adenosyl-L-methionine-dependent methyltransferases"/>
    <property type="match status" value="1"/>
</dbReference>
<dbReference type="Gene3D" id="3.40.50.150">
    <property type="entry name" value="Vaccinia Virus protein VP39"/>
    <property type="match status" value="1"/>
</dbReference>
<feature type="region of interest" description="N-terminal hotdog fold" evidence="8">
    <location>
        <begin position="951"/>
        <end position="1068"/>
    </location>
</feature>
<gene>
    <name evidence="12" type="ORF">BP00DRAFT_455548</name>
</gene>
<dbReference type="PROSITE" id="PS00606">
    <property type="entry name" value="KS3_1"/>
    <property type="match status" value="1"/>
</dbReference>
<dbReference type="PROSITE" id="PS50075">
    <property type="entry name" value="CARRIER"/>
    <property type="match status" value="1"/>
</dbReference>
<dbReference type="Gene3D" id="3.30.70.3290">
    <property type="match status" value="1"/>
</dbReference>
<dbReference type="InterPro" id="IPR036291">
    <property type="entry name" value="NAD(P)-bd_dom_sf"/>
</dbReference>
<dbReference type="Gene3D" id="3.90.180.10">
    <property type="entry name" value="Medium-chain alcohol dehydrogenases, catalytic domain"/>
    <property type="match status" value="1"/>
</dbReference>
<keyword evidence="2" id="KW-0597">Phosphoprotein</keyword>
<dbReference type="Gene3D" id="1.10.1200.10">
    <property type="entry name" value="ACP-like"/>
    <property type="match status" value="1"/>
</dbReference>
<evidence type="ECO:0000256" key="7">
    <source>
        <dbReference type="ARBA" id="ARBA00023315"/>
    </source>
</evidence>
<evidence type="ECO:0000313" key="12">
    <source>
        <dbReference type="EMBL" id="PYI33458.1"/>
    </source>
</evidence>
<dbReference type="InterPro" id="IPR016036">
    <property type="entry name" value="Malonyl_transacylase_ACP-bd"/>
</dbReference>
<dbReference type="InterPro" id="IPR013217">
    <property type="entry name" value="Methyltransf_12"/>
</dbReference>
<dbReference type="SUPFAM" id="SSF52151">
    <property type="entry name" value="FabD/lysophospholipase-like"/>
    <property type="match status" value="1"/>
</dbReference>
<dbReference type="InterPro" id="IPR009081">
    <property type="entry name" value="PP-bd_ACP"/>
</dbReference>
<dbReference type="InterPro" id="IPR056501">
    <property type="entry name" value="NAD-bd_HRPKS_sdrA"/>
</dbReference>
<dbReference type="InterPro" id="IPR049551">
    <property type="entry name" value="PKS_DH_C"/>
</dbReference>
<dbReference type="GO" id="GO:0044550">
    <property type="term" value="P:secondary metabolite biosynthetic process"/>
    <property type="evidence" value="ECO:0007669"/>
    <property type="project" value="TreeGrafter"/>
</dbReference>
<keyword evidence="4" id="KW-0521">NADP</keyword>
<dbReference type="InterPro" id="IPR014030">
    <property type="entry name" value="Ketoacyl_synth_N"/>
</dbReference>
<evidence type="ECO:0000256" key="4">
    <source>
        <dbReference type="ARBA" id="ARBA00022857"/>
    </source>
</evidence>
<dbReference type="GO" id="GO:0006633">
    <property type="term" value="P:fatty acid biosynthetic process"/>
    <property type="evidence" value="ECO:0007669"/>
    <property type="project" value="InterPro"/>
</dbReference>
<dbReference type="Gene3D" id="3.40.366.10">
    <property type="entry name" value="Malonyl-Coenzyme A Acyl Carrier Protein, domain 2"/>
    <property type="match status" value="1"/>
</dbReference>
<protein>
    <submittedName>
        <fullName evidence="12">Uncharacterized protein</fullName>
    </submittedName>
</protein>
<dbReference type="Pfam" id="PF00698">
    <property type="entry name" value="Acyl_transf_1"/>
    <property type="match status" value="1"/>
</dbReference>
<keyword evidence="7" id="KW-0012">Acyltransferase</keyword>
<dbReference type="InterPro" id="IPR020806">
    <property type="entry name" value="PKS_PP-bd"/>
</dbReference>
<feature type="domain" description="Carrier" evidence="9">
    <location>
        <begin position="2467"/>
        <end position="2544"/>
    </location>
</feature>
<dbReference type="PROSITE" id="PS52019">
    <property type="entry name" value="PKS_MFAS_DH"/>
    <property type="match status" value="1"/>
</dbReference>
<dbReference type="PROSITE" id="PS52004">
    <property type="entry name" value="KS3_2"/>
    <property type="match status" value="1"/>
</dbReference>
<evidence type="ECO:0000313" key="13">
    <source>
        <dbReference type="Proteomes" id="UP000248817"/>
    </source>
</evidence>
<dbReference type="GO" id="GO:0016491">
    <property type="term" value="F:oxidoreductase activity"/>
    <property type="evidence" value="ECO:0007669"/>
    <property type="project" value="UniProtKB-KW"/>
</dbReference>
<evidence type="ECO:0000259" key="11">
    <source>
        <dbReference type="PROSITE" id="PS52019"/>
    </source>
</evidence>
<dbReference type="Gene3D" id="3.10.129.110">
    <property type="entry name" value="Polyketide synthase dehydratase"/>
    <property type="match status" value="1"/>
</dbReference>
<evidence type="ECO:0000256" key="6">
    <source>
        <dbReference type="ARBA" id="ARBA00023268"/>
    </source>
</evidence>